<dbReference type="AlphaFoldDB" id="A0A344U2C2"/>
<dbReference type="KEGG" id="sgz:C0216_17725"/>
<keyword evidence="3" id="KW-1185">Reference proteome</keyword>
<protein>
    <submittedName>
        <fullName evidence="2">Peptidase M23</fullName>
    </submittedName>
</protein>
<dbReference type="InterPro" id="IPR006311">
    <property type="entry name" value="TAT_signal"/>
</dbReference>
<feature type="chain" id="PRO_5039713193" evidence="1">
    <location>
        <begin position="43"/>
        <end position="338"/>
    </location>
</feature>
<dbReference type="EMBL" id="CP030862">
    <property type="protein sequence ID" value="AXE25043.1"/>
    <property type="molecule type" value="Genomic_DNA"/>
</dbReference>
<evidence type="ECO:0000313" key="2">
    <source>
        <dbReference type="EMBL" id="AXE25043.1"/>
    </source>
</evidence>
<organism evidence="2 3">
    <name type="scientific">Streptomyces globosus</name>
    <dbReference type="NCBI Taxonomy" id="68209"/>
    <lineage>
        <taxon>Bacteria</taxon>
        <taxon>Bacillati</taxon>
        <taxon>Actinomycetota</taxon>
        <taxon>Actinomycetes</taxon>
        <taxon>Kitasatosporales</taxon>
        <taxon>Streptomycetaceae</taxon>
        <taxon>Streptomyces</taxon>
    </lineage>
</organism>
<dbReference type="RefSeq" id="WP_114056231.1">
    <property type="nucleotide sequence ID" value="NZ_CP030862.1"/>
</dbReference>
<proteinExistence type="predicted"/>
<dbReference type="Proteomes" id="UP000252004">
    <property type="component" value="Chromosome"/>
</dbReference>
<sequence length="338" mass="35086">MTRDRRPGGEAPAGTSRRRLLTAAALAPVLAGAGAATGTAAAAVPGTASAPAARTPIEPVPTTDADWLGVAAALGRPGRLMSGLVYRVAFPRRDLTVVSQGVTIHPGLALSSYAAFTPYADGMTVVRGDLVVVEAELQRATDALHANGFGQTAIHKHLLAHEPDVWWTHFHAMGHDAVEAARGLRAVLAATGTPPAAPPAAVPPLDLDTAAMDAALGAAGTNDGGIYKYTFGRRETVTDEHRIVPAATGMATVLAFQPLGGGRAAVNGDFVMTAEEVHHVLPALRRGGLSVIELHNHGLMDEPRLFYTHFWGVDDAAALARGLRHAVDATNTAPPARR</sequence>
<evidence type="ECO:0000256" key="1">
    <source>
        <dbReference type="SAM" id="SignalP"/>
    </source>
</evidence>
<name>A0A344U2C2_9ACTN</name>
<dbReference type="OrthoDB" id="4687120at2"/>
<keyword evidence="1" id="KW-0732">Signal</keyword>
<accession>A0A344U2C2</accession>
<dbReference type="Pfam" id="PF07485">
    <property type="entry name" value="DUF1529"/>
    <property type="match status" value="2"/>
</dbReference>
<feature type="signal peptide" evidence="1">
    <location>
        <begin position="1"/>
        <end position="42"/>
    </location>
</feature>
<gene>
    <name evidence="2" type="ORF">C0216_17725</name>
</gene>
<evidence type="ECO:0000313" key="3">
    <source>
        <dbReference type="Proteomes" id="UP000252004"/>
    </source>
</evidence>
<reference evidence="2 3" key="1">
    <citation type="submission" date="2018-01" db="EMBL/GenBank/DDBJ databases">
        <title>Draft genome Sequence of streptomyces globosus LZH-48.</title>
        <authorList>
            <person name="Ran K."/>
            <person name="Li Z."/>
            <person name="Wei S."/>
            <person name="Dong R."/>
        </authorList>
    </citation>
    <scope>NUCLEOTIDE SEQUENCE [LARGE SCALE GENOMIC DNA]</scope>
    <source>
        <strain evidence="2 3">LZH-48</strain>
    </source>
</reference>
<dbReference type="PROSITE" id="PS51318">
    <property type="entry name" value="TAT"/>
    <property type="match status" value="1"/>
</dbReference>
<dbReference type="InterPro" id="IPR011094">
    <property type="entry name" value="Uncharacterised_LppY/LpqO"/>
</dbReference>